<evidence type="ECO:0000313" key="3">
    <source>
        <dbReference type="Proteomes" id="UP001153328"/>
    </source>
</evidence>
<gene>
    <name evidence="2" type="ORF">SBRY_80156</name>
</gene>
<feature type="compositionally biased region" description="Basic and acidic residues" evidence="1">
    <location>
        <begin position="55"/>
        <end position="65"/>
    </location>
</feature>
<feature type="compositionally biased region" description="Basic and acidic residues" evidence="1">
    <location>
        <begin position="188"/>
        <end position="200"/>
    </location>
</feature>
<organism evidence="2 3">
    <name type="scientific">Actinacidiphila bryophytorum</name>
    <dbReference type="NCBI Taxonomy" id="1436133"/>
    <lineage>
        <taxon>Bacteria</taxon>
        <taxon>Bacillati</taxon>
        <taxon>Actinomycetota</taxon>
        <taxon>Actinomycetes</taxon>
        <taxon>Kitasatosporales</taxon>
        <taxon>Streptomycetaceae</taxon>
        <taxon>Actinacidiphila</taxon>
    </lineage>
</organism>
<feature type="compositionally biased region" description="Basic and acidic residues" evidence="1">
    <location>
        <begin position="267"/>
        <end position="281"/>
    </location>
</feature>
<dbReference type="AlphaFoldDB" id="A0A9W4H812"/>
<feature type="region of interest" description="Disordered" evidence="1">
    <location>
        <begin position="486"/>
        <end position="506"/>
    </location>
</feature>
<accession>A0A9W4H812</accession>
<dbReference type="EMBL" id="CAJVAX010000022">
    <property type="protein sequence ID" value="CAG7657038.1"/>
    <property type="molecule type" value="Genomic_DNA"/>
</dbReference>
<dbReference type="Proteomes" id="UP001153328">
    <property type="component" value="Unassembled WGS sequence"/>
</dbReference>
<reference evidence="2" key="1">
    <citation type="submission" date="2021-06" db="EMBL/GenBank/DDBJ databases">
        <authorList>
            <person name="Arsene-Ploetze F."/>
        </authorList>
    </citation>
    <scope>NUCLEOTIDE SEQUENCE</scope>
    <source>
        <strain evidence="2">SBRY1</strain>
    </source>
</reference>
<feature type="compositionally biased region" description="Basic residues" evidence="1">
    <location>
        <begin position="367"/>
        <end position="386"/>
    </location>
</feature>
<feature type="compositionally biased region" description="Basic residues" evidence="1">
    <location>
        <begin position="250"/>
        <end position="262"/>
    </location>
</feature>
<feature type="compositionally biased region" description="Basic residues" evidence="1">
    <location>
        <begin position="296"/>
        <end position="309"/>
    </location>
</feature>
<evidence type="ECO:0000313" key="2">
    <source>
        <dbReference type="EMBL" id="CAG7657038.1"/>
    </source>
</evidence>
<name>A0A9W4H812_9ACTN</name>
<feature type="compositionally biased region" description="Basic residues" evidence="1">
    <location>
        <begin position="423"/>
        <end position="441"/>
    </location>
</feature>
<feature type="region of interest" description="Disordered" evidence="1">
    <location>
        <begin position="1"/>
        <end position="454"/>
    </location>
</feature>
<sequence>MTTRPRGRGDGVNHSKDREVPITALRGCGAGDPWGSRGVRGRMGEASGACGGRVGYEEERQRERVQAWQCGRRSGQRGCQGRGRGRRPVQRADQDRQQQLRGPLGSGGAGGGRVRGGEARRGGPRTADLRVAPGPGLGGGQGRGRGPVPAGAAHPRAHRRRPGQRRRLDRAPLLRRGRRRVRVGPGRGRHEGHGRDDAGGDPRPAAQRPQAAARHRARLPRRRGGRRHLRRQAPGRRAPRPLRGRDRGDRRGRRLLLHRQRRPAAVPDRDRGEGHALDAAHRGRHRRPRVDDQQGQRHHRAVRGRRPARQARVPGPGHQVRARLPRRAVRRPGHRTRPGGHGVDAGQARRHRQDDRHHAAQLGRAHDARRRLQGQRHPRPGHRPCRRPLPARLRGRVPGRPRPHPRAARQARVPAHRQGGRDRLRRRPRRRDAARPGRRGPGRAGGAVHALRRHRRQVLRRPRHPLLRLRPAAAAARAGLRRDVPRRGRAGAGRRPALRRPGAGPLHRTQLTGRPCVPVPVVCFAGTSECPDAFVALFPGRSLRRCGPQAGAALVHEEERE</sequence>
<keyword evidence="3" id="KW-1185">Reference proteome</keyword>
<feature type="compositionally biased region" description="Basic and acidic residues" evidence="1">
    <location>
        <begin position="7"/>
        <end position="20"/>
    </location>
</feature>
<feature type="compositionally biased region" description="Basic residues" evidence="1">
    <location>
        <begin position="155"/>
        <end position="182"/>
    </location>
</feature>
<proteinExistence type="predicted"/>
<feature type="compositionally biased region" description="Basic residues" evidence="1">
    <location>
        <begin position="213"/>
        <end position="242"/>
    </location>
</feature>
<feature type="compositionally biased region" description="Gly residues" evidence="1">
    <location>
        <begin position="135"/>
        <end position="145"/>
    </location>
</feature>
<feature type="compositionally biased region" description="Basic residues" evidence="1">
    <location>
        <begin position="393"/>
        <end position="409"/>
    </location>
</feature>
<comment type="caution">
    <text evidence="2">The sequence shown here is derived from an EMBL/GenBank/DDBJ whole genome shotgun (WGS) entry which is preliminary data.</text>
</comment>
<evidence type="ECO:0000256" key="1">
    <source>
        <dbReference type="SAM" id="MobiDB-lite"/>
    </source>
</evidence>
<feature type="compositionally biased region" description="Low complexity" evidence="1">
    <location>
        <begin position="201"/>
        <end position="212"/>
    </location>
</feature>
<feature type="compositionally biased region" description="Low complexity" evidence="1">
    <location>
        <begin position="493"/>
        <end position="506"/>
    </location>
</feature>
<feature type="compositionally biased region" description="Gly residues" evidence="1">
    <location>
        <begin position="104"/>
        <end position="114"/>
    </location>
</feature>
<protein>
    <submittedName>
        <fullName evidence="2">Uncharacterized protein</fullName>
    </submittedName>
</protein>
<feature type="compositionally biased region" description="Basic residues" evidence="1">
    <location>
        <begin position="320"/>
        <end position="338"/>
    </location>
</feature>
<feature type="compositionally biased region" description="Low complexity" evidence="1">
    <location>
        <begin position="69"/>
        <end position="79"/>
    </location>
</feature>